<dbReference type="GeneID" id="19321819"/>
<dbReference type="Proteomes" id="UP000014074">
    <property type="component" value="Unassembled WGS sequence"/>
</dbReference>
<dbReference type="eggNOG" id="ENOG502R6NR">
    <property type="taxonomic scope" value="Eukaryota"/>
</dbReference>
<name>R8BYA6_PHAM7</name>
<dbReference type="HOGENOM" id="CLU_1310874_0_0_1"/>
<sequence>MFKSGMAVLFHRPPIDLDQSALNIPNNLLFMVTSIKDGDPDFPHVQTYYDTLKYLGSLYFELSKGFSPILDLRIIVFFTFLPKEFVELARQKRPRTLVILAYYLTFVRLMRNGVWWMRNISDREVISIYDILGEEWQPLLRVPIMALSVDNKADLAKLIMENDNWEPTKIEEWKIERDHETRTLSMQGSQLIGMLTSSVFQTRIDMDVKT</sequence>
<keyword evidence="2" id="KW-1185">Reference proteome</keyword>
<accession>R8BYA6</accession>
<dbReference type="OrthoDB" id="5419315at2759"/>
<reference evidence="2" key="1">
    <citation type="journal article" date="2013" name="Genome Announc.">
        <title>Draft genome sequence of the ascomycete Phaeoacremonium aleophilum strain UCR-PA7, a causal agent of the esca disease complex in grapevines.</title>
        <authorList>
            <person name="Blanco-Ulate B."/>
            <person name="Rolshausen P."/>
            <person name="Cantu D."/>
        </authorList>
    </citation>
    <scope>NUCLEOTIDE SEQUENCE [LARGE SCALE GENOMIC DNA]</scope>
    <source>
        <strain evidence="2">UCR-PA7</strain>
    </source>
</reference>
<gene>
    <name evidence="1" type="ORF">UCRPA7_165</name>
</gene>
<dbReference type="RefSeq" id="XP_007910954.1">
    <property type="nucleotide sequence ID" value="XM_007912763.1"/>
</dbReference>
<dbReference type="InterPro" id="IPR053157">
    <property type="entry name" value="Sterol_Uptake_Regulator"/>
</dbReference>
<evidence type="ECO:0000313" key="1">
    <source>
        <dbReference type="EMBL" id="EOO04322.1"/>
    </source>
</evidence>
<dbReference type="AlphaFoldDB" id="R8BYA6"/>
<proteinExistence type="predicted"/>
<dbReference type="EMBL" id="KB932781">
    <property type="protein sequence ID" value="EOO04322.1"/>
    <property type="molecule type" value="Genomic_DNA"/>
</dbReference>
<dbReference type="PANTHER" id="PTHR47784">
    <property type="entry name" value="STEROL UPTAKE CONTROL PROTEIN 2"/>
    <property type="match status" value="1"/>
</dbReference>
<organism evidence="1 2">
    <name type="scientific">Phaeoacremonium minimum (strain UCR-PA7)</name>
    <name type="common">Esca disease fungus</name>
    <name type="synonym">Togninia minima</name>
    <dbReference type="NCBI Taxonomy" id="1286976"/>
    <lineage>
        <taxon>Eukaryota</taxon>
        <taxon>Fungi</taxon>
        <taxon>Dikarya</taxon>
        <taxon>Ascomycota</taxon>
        <taxon>Pezizomycotina</taxon>
        <taxon>Sordariomycetes</taxon>
        <taxon>Sordariomycetidae</taxon>
        <taxon>Togniniales</taxon>
        <taxon>Togniniaceae</taxon>
        <taxon>Phaeoacremonium</taxon>
    </lineage>
</organism>
<dbReference type="GO" id="GO:0001228">
    <property type="term" value="F:DNA-binding transcription activator activity, RNA polymerase II-specific"/>
    <property type="evidence" value="ECO:0007669"/>
    <property type="project" value="TreeGrafter"/>
</dbReference>
<evidence type="ECO:0000313" key="2">
    <source>
        <dbReference type="Proteomes" id="UP000014074"/>
    </source>
</evidence>
<dbReference type="KEGG" id="tmn:UCRPA7_165"/>
<protein>
    <submittedName>
        <fullName evidence="1">Putative c6 zinc finger domain protein</fullName>
    </submittedName>
</protein>
<dbReference type="PANTHER" id="PTHR47784:SF5">
    <property type="entry name" value="STEROL UPTAKE CONTROL PROTEIN 2"/>
    <property type="match status" value="1"/>
</dbReference>